<evidence type="ECO:0000259" key="1">
    <source>
        <dbReference type="Pfam" id="PF00557"/>
    </source>
</evidence>
<name>A0ABS6K687_9FIRM</name>
<sequence>MEAAPEPIDLTDDTMKLHKHRVLEQMKLQELDVLLIYADREHGTNFGYLTGFEPRFEEAVLILHRDGSAWLMLGNESLRMADYSRIPVKALHVPYFSLPNQPMDPGMSVSEALEAASVREGMRAGIAGWKMFTAPGLDNRKIYEVPYYITDALIRKVGGSKAVINATGLFIDPANGVRTTVGANEIAHYEYGASQASSCVMKMLDEIREGARETDLAEYLAVQGQPVSVQTICAAGERFTNAVVAPRPKKLCRGERFTTTMGLRGGLTSRCGYVVKTEQELPEPAFDYLERVVKPYYAAAAAWYAAIGVGVTGGQMYRTVEQAAPPEKYGWTLNPGHLTAGEEWMSSPIFRDSEIRLRSGMMLQMDIIFSIPGCGGANAEDGIVLANEQLRQELMRDYPKVYSRMQKRREYMMNILNIPLKPEVLPMAGSEGYLRPFLLNREKGMRIKDQF</sequence>
<comment type="caution">
    <text evidence="2">The sequence shown here is derived from an EMBL/GenBank/DDBJ whole genome shotgun (WGS) entry which is preliminary data.</text>
</comment>
<dbReference type="Pfam" id="PF00557">
    <property type="entry name" value="Peptidase_M24"/>
    <property type="match status" value="1"/>
</dbReference>
<proteinExistence type="predicted"/>
<feature type="domain" description="Peptidase M24" evidence="1">
    <location>
        <begin position="195"/>
        <end position="385"/>
    </location>
</feature>
<evidence type="ECO:0000313" key="3">
    <source>
        <dbReference type="Proteomes" id="UP001314681"/>
    </source>
</evidence>
<gene>
    <name evidence="2" type="ORF">KTH90_08355</name>
</gene>
<organism evidence="2 3">
    <name type="scientific">Diplocloster modestus</name>
    <dbReference type="NCBI Taxonomy" id="2850322"/>
    <lineage>
        <taxon>Bacteria</taxon>
        <taxon>Bacillati</taxon>
        <taxon>Bacillota</taxon>
        <taxon>Clostridia</taxon>
        <taxon>Lachnospirales</taxon>
        <taxon>Lachnospiraceae</taxon>
        <taxon>Diplocloster</taxon>
    </lineage>
</organism>
<dbReference type="CDD" id="cd01066">
    <property type="entry name" value="APP_MetAP"/>
    <property type="match status" value="1"/>
</dbReference>
<protein>
    <submittedName>
        <fullName evidence="2">M24 family metallopeptidase</fullName>
    </submittedName>
</protein>
<keyword evidence="3" id="KW-1185">Reference proteome</keyword>
<reference evidence="2 3" key="1">
    <citation type="submission" date="2021-06" db="EMBL/GenBank/DDBJ databases">
        <title>Description of novel taxa of the family Lachnospiraceae.</title>
        <authorList>
            <person name="Chaplin A.V."/>
            <person name="Sokolova S.R."/>
            <person name="Pikina A.P."/>
            <person name="Korzhanova M."/>
            <person name="Belova V."/>
            <person name="Korostin D."/>
            <person name="Efimov B.A."/>
        </authorList>
    </citation>
    <scope>NUCLEOTIDE SEQUENCE [LARGE SCALE GENOMIC DNA]</scope>
    <source>
        <strain evidence="2 3">ASD4241</strain>
    </source>
</reference>
<dbReference type="Gene3D" id="3.90.230.10">
    <property type="entry name" value="Creatinase/methionine aminopeptidase superfamily"/>
    <property type="match status" value="1"/>
</dbReference>
<dbReference type="EMBL" id="JAHQCX010000004">
    <property type="protein sequence ID" value="MBU9726025.1"/>
    <property type="molecule type" value="Genomic_DNA"/>
</dbReference>
<dbReference type="Proteomes" id="UP001314681">
    <property type="component" value="Unassembled WGS sequence"/>
</dbReference>
<accession>A0ABS6K687</accession>
<dbReference type="InterPro" id="IPR000994">
    <property type="entry name" value="Pept_M24"/>
</dbReference>
<dbReference type="InterPro" id="IPR036005">
    <property type="entry name" value="Creatinase/aminopeptidase-like"/>
</dbReference>
<dbReference type="SUPFAM" id="SSF55920">
    <property type="entry name" value="Creatinase/aminopeptidase"/>
    <property type="match status" value="1"/>
</dbReference>
<evidence type="ECO:0000313" key="2">
    <source>
        <dbReference type="EMBL" id="MBU9726025.1"/>
    </source>
</evidence>